<sequence length="350" mass="39727">MTSRRPLYSNRELGDSGSPTRNVLSRSPRPDSYRENMNADEDENEFDESNNEPINEEGVETDSNEGDSMDQSCGNPSIQHNQTHPQTAQAIRSRIAQGTGAQRPRETSLQRRPETKPLATAPLVNLKMKSFSPSQLMKYSIIIILPLIAYSQYYKSEPQVKTCTFKELKQRTPSQSTDVWKALRCNIEDMLNKKSKSPNVYLFLYTNESNESEMQKLVNDIALETSKCFNEKPLVKMSLKDFETQTGDDYGFPIEQYKKKIRDGNVFLIVDLNDIPPNAARALHTICDTYSPIAPDVVIFLTLRTNLTTDAGTPVQLAHHTLHELWKELPNNELDALITRVTDQVLLLQS</sequence>
<gene>
    <name evidence="7" type="primary">LOC108612624</name>
</gene>
<reference evidence="6" key="1">
    <citation type="journal article" date="1997" name="Nucleic Acids Res.">
        <title>tRNAscan-SE: a program for improved detection of transfer RNA genes in genomic sequence.</title>
        <authorList>
            <person name="Lowe T.M."/>
            <person name="Eddy S.R."/>
        </authorList>
    </citation>
    <scope>NUCLEOTIDE SEQUENCE [LARGE SCALE GENOMIC DNA]</scope>
</reference>
<evidence type="ECO:0000256" key="4">
    <source>
        <dbReference type="ARBA" id="ARBA00023136"/>
    </source>
</evidence>
<dbReference type="PANTHER" id="PTHR18843">
    <property type="entry name" value="TORSIN-1A-INTERACTING PROTEIN"/>
    <property type="match status" value="1"/>
</dbReference>
<organism evidence="6 7">
    <name type="scientific">Drosophila arizonae</name>
    <name type="common">Fruit fly</name>
    <dbReference type="NCBI Taxonomy" id="7263"/>
    <lineage>
        <taxon>Eukaryota</taxon>
        <taxon>Metazoa</taxon>
        <taxon>Ecdysozoa</taxon>
        <taxon>Arthropoda</taxon>
        <taxon>Hexapoda</taxon>
        <taxon>Insecta</taxon>
        <taxon>Pterygota</taxon>
        <taxon>Neoptera</taxon>
        <taxon>Endopterygota</taxon>
        <taxon>Diptera</taxon>
        <taxon>Brachycera</taxon>
        <taxon>Muscomorpha</taxon>
        <taxon>Ephydroidea</taxon>
        <taxon>Drosophilidae</taxon>
        <taxon>Drosophila</taxon>
    </lineage>
</organism>
<dbReference type="Gene3D" id="3.40.50.12190">
    <property type="match status" value="1"/>
</dbReference>
<proteinExistence type="predicted"/>
<feature type="region of interest" description="Disordered" evidence="5">
    <location>
        <begin position="1"/>
        <end position="116"/>
    </location>
</feature>
<dbReference type="InterPro" id="IPR008662">
    <property type="entry name" value="TOIP1/2"/>
</dbReference>
<evidence type="ECO:0000256" key="1">
    <source>
        <dbReference type="ARBA" id="ARBA00004370"/>
    </source>
</evidence>
<dbReference type="PANTHER" id="PTHR18843:SF7">
    <property type="entry name" value="LAMINA-ASSOCIATED POLYPEPTIDE 1B ISOFORM 1-RELATED"/>
    <property type="match status" value="1"/>
</dbReference>
<name>A0ABM1P1H9_DROAR</name>
<dbReference type="Proteomes" id="UP000694904">
    <property type="component" value="Chromosome 4"/>
</dbReference>
<keyword evidence="2" id="KW-0812">Transmembrane</keyword>
<evidence type="ECO:0000256" key="3">
    <source>
        <dbReference type="ARBA" id="ARBA00022989"/>
    </source>
</evidence>
<protein>
    <submittedName>
        <fullName evidence="7">Uncharacterized protein LOC108612624</fullName>
    </submittedName>
</protein>
<dbReference type="RefSeq" id="XP_017861065.1">
    <property type="nucleotide sequence ID" value="XM_018005576.1"/>
</dbReference>
<feature type="compositionally biased region" description="Acidic residues" evidence="5">
    <location>
        <begin position="38"/>
        <end position="68"/>
    </location>
</feature>
<evidence type="ECO:0000313" key="7">
    <source>
        <dbReference type="RefSeq" id="XP_017861065.1"/>
    </source>
</evidence>
<reference evidence="7" key="3">
    <citation type="submission" date="2025-08" db="UniProtKB">
        <authorList>
            <consortium name="RefSeq"/>
        </authorList>
    </citation>
    <scope>IDENTIFICATION</scope>
    <source>
        <tissue evidence="7">Whole organism</tissue>
    </source>
</reference>
<keyword evidence="6" id="KW-1185">Reference proteome</keyword>
<dbReference type="GeneID" id="108612624"/>
<evidence type="ECO:0000313" key="6">
    <source>
        <dbReference type="Proteomes" id="UP000694904"/>
    </source>
</evidence>
<keyword evidence="3" id="KW-1133">Transmembrane helix</keyword>
<accession>A0ABM1P1H9</accession>
<comment type="subcellular location">
    <subcellularLocation>
        <location evidence="1">Membrane</location>
    </subcellularLocation>
</comment>
<feature type="compositionally biased region" description="Basic and acidic residues" evidence="5">
    <location>
        <begin position="103"/>
        <end position="115"/>
    </location>
</feature>
<dbReference type="InterPro" id="IPR038599">
    <property type="entry name" value="LAP1C-like_C_sf"/>
</dbReference>
<keyword evidence="4" id="KW-0472">Membrane</keyword>
<evidence type="ECO:0000256" key="5">
    <source>
        <dbReference type="SAM" id="MobiDB-lite"/>
    </source>
</evidence>
<evidence type="ECO:0000256" key="2">
    <source>
        <dbReference type="ARBA" id="ARBA00022692"/>
    </source>
</evidence>
<reference evidence="6" key="2">
    <citation type="journal article" date="2016" name="G3 (Bethesda)">
        <title>Genome Evolution in Three Species of Cactophilic Drosophila.</title>
        <authorList>
            <person name="Sanchez-Flores A."/>
            <person name="Penazola F."/>
            <person name="Carpinteyro-Ponce J."/>
            <person name="Nazario-Yepiz N."/>
            <person name="Abreu-Goodger C."/>
            <person name="Machado C.A."/>
            <person name="Markow T.A."/>
        </authorList>
    </citation>
    <scope>NUCLEOTIDE SEQUENCE [LARGE SCALE GENOMIC DNA]</scope>
</reference>
<feature type="compositionally biased region" description="Polar residues" evidence="5">
    <location>
        <begin position="69"/>
        <end position="90"/>
    </location>
</feature>